<comment type="function">
    <text evidence="2">Binds to DNA and alters its conformation. May be involved in regulation of gene expression, nucleoid organization and DNA protection.</text>
</comment>
<keyword evidence="2" id="KW-0963">Cytoplasm</keyword>
<dbReference type="PIRSF" id="PIRSF004555">
    <property type="entry name" value="UCP004555"/>
    <property type="match status" value="1"/>
</dbReference>
<dbReference type="HAMAP" id="MF_00274">
    <property type="entry name" value="DNA_YbaB_EbfC"/>
    <property type="match status" value="1"/>
</dbReference>
<dbReference type="PANTHER" id="PTHR33449:SF1">
    <property type="entry name" value="NUCLEOID-ASSOCIATED PROTEIN YBAB"/>
    <property type="match status" value="1"/>
</dbReference>
<evidence type="ECO:0000313" key="3">
    <source>
        <dbReference type="EMBL" id="AJC11617.1"/>
    </source>
</evidence>
<sequence length="102" mass="10956">MDMKKMMKQAQMMQLELSRAQDEIKDMRFTASAGGGMVEATAKGDNTLESIAIHPDAVQMADAEMLQDMVLAAVNEALRGVAAQSEQRLSAVTGGMNIPGLR</sequence>
<dbReference type="InterPro" id="IPR004401">
    <property type="entry name" value="YbaB/EbfC"/>
</dbReference>
<dbReference type="NCBIfam" id="TIGR00103">
    <property type="entry name" value="DNA_YbaB_EbfC"/>
    <property type="match status" value="1"/>
</dbReference>
<reference evidence="4" key="1">
    <citation type="submission" date="2014-08" db="EMBL/GenBank/DDBJ databases">
        <title>Coriobacteriaceae sp. complete genome.</title>
        <authorList>
            <person name="Looft T."/>
            <person name="Bayles D.O."/>
            <person name="Stanton T.B."/>
        </authorList>
    </citation>
    <scope>NUCLEOTIDE SEQUENCE [LARGE SCALE GENOMIC DNA]</scope>
    <source>
        <strain evidence="4">68-1-3</strain>
    </source>
</reference>
<reference evidence="3 4" key="2">
    <citation type="journal article" date="2015" name="Genome Announc.">
        <title>Complete Genome Sequence of Coriobacteriaceae Strain 68-1-3, a Novel Mucus-Degrading Isolate from the Swine Intestinal Tract.</title>
        <authorList>
            <person name="Looft T."/>
            <person name="Bayles D.O."/>
            <person name="Alt D.P."/>
            <person name="Stanton T.B."/>
        </authorList>
    </citation>
    <scope>NUCLEOTIDE SEQUENCE [LARGE SCALE GENOMIC DNA]</scope>
    <source>
        <strain evidence="3 4">68-1-3</strain>
    </source>
</reference>
<dbReference type="GO" id="GO:0043590">
    <property type="term" value="C:bacterial nucleoid"/>
    <property type="evidence" value="ECO:0007669"/>
    <property type="project" value="UniProtKB-UniRule"/>
</dbReference>
<dbReference type="AlphaFoldDB" id="A0A0A8B950"/>
<dbReference type="InterPro" id="IPR036894">
    <property type="entry name" value="YbaB-like_sf"/>
</dbReference>
<dbReference type="STRING" id="1531429.JI75_01860"/>
<comment type="subunit">
    <text evidence="2">Homodimer.</text>
</comment>
<proteinExistence type="inferred from homology"/>
<dbReference type="GO" id="GO:0003677">
    <property type="term" value="F:DNA binding"/>
    <property type="evidence" value="ECO:0007669"/>
    <property type="project" value="UniProtKB-UniRule"/>
</dbReference>
<dbReference type="OrthoDB" id="9809370at2"/>
<dbReference type="RefSeq" id="WP_039688293.1">
    <property type="nucleotide sequence ID" value="NZ_CP009302.1"/>
</dbReference>
<comment type="similarity">
    <text evidence="2">Belongs to the YbaB/EbfC family.</text>
</comment>
<evidence type="ECO:0000256" key="1">
    <source>
        <dbReference type="ARBA" id="ARBA00023125"/>
    </source>
</evidence>
<accession>A0A0A8B950</accession>
<dbReference type="KEGG" id="cbac:JI75_01860"/>
<keyword evidence="1 2" id="KW-0238">DNA-binding</keyword>
<dbReference type="Pfam" id="PF02575">
    <property type="entry name" value="YbaB_DNA_bd"/>
    <property type="match status" value="1"/>
</dbReference>
<dbReference type="GO" id="GO:0005829">
    <property type="term" value="C:cytosol"/>
    <property type="evidence" value="ECO:0007669"/>
    <property type="project" value="TreeGrafter"/>
</dbReference>
<organism evidence="3 4">
    <name type="scientific">Berryella intestinalis</name>
    <dbReference type="NCBI Taxonomy" id="1531429"/>
    <lineage>
        <taxon>Bacteria</taxon>
        <taxon>Bacillati</taxon>
        <taxon>Actinomycetota</taxon>
        <taxon>Coriobacteriia</taxon>
        <taxon>Eggerthellales</taxon>
        <taxon>Eggerthellaceae</taxon>
        <taxon>Berryella</taxon>
    </lineage>
</organism>
<name>A0A0A8B950_9ACTN</name>
<dbReference type="Proteomes" id="UP000031121">
    <property type="component" value="Chromosome"/>
</dbReference>
<dbReference type="Gene3D" id="3.30.1310.10">
    <property type="entry name" value="Nucleoid-associated protein YbaB-like domain"/>
    <property type="match status" value="1"/>
</dbReference>
<dbReference type="SUPFAM" id="SSF82607">
    <property type="entry name" value="YbaB-like"/>
    <property type="match status" value="1"/>
</dbReference>
<evidence type="ECO:0000256" key="2">
    <source>
        <dbReference type="HAMAP-Rule" id="MF_00274"/>
    </source>
</evidence>
<dbReference type="EMBL" id="CP009302">
    <property type="protein sequence ID" value="AJC11617.1"/>
    <property type="molecule type" value="Genomic_DNA"/>
</dbReference>
<gene>
    <name evidence="3" type="ORF">JI75_01860</name>
</gene>
<dbReference type="HOGENOM" id="CLU_140930_2_2_11"/>
<evidence type="ECO:0000313" key="4">
    <source>
        <dbReference type="Proteomes" id="UP000031121"/>
    </source>
</evidence>
<comment type="subcellular location">
    <subcellularLocation>
        <location evidence="2">Cytoplasm</location>
        <location evidence="2">Nucleoid</location>
    </subcellularLocation>
</comment>
<keyword evidence="4" id="KW-1185">Reference proteome</keyword>
<dbReference type="PANTHER" id="PTHR33449">
    <property type="entry name" value="NUCLEOID-ASSOCIATED PROTEIN YBAB"/>
    <property type="match status" value="1"/>
</dbReference>
<protein>
    <recommendedName>
        <fullName evidence="2">Nucleoid-associated protein JI75_01860</fullName>
    </recommendedName>
</protein>